<dbReference type="EMBL" id="RQYT01000008">
    <property type="protein sequence ID" value="RRD50201.1"/>
    <property type="molecule type" value="Genomic_DNA"/>
</dbReference>
<accession>A0A3P1WVF0</accession>
<comment type="caution">
    <text evidence="1">The sequence shown here is derived from an EMBL/GenBank/DDBJ whole genome shotgun (WGS) entry which is preliminary data.</text>
</comment>
<evidence type="ECO:0000313" key="1">
    <source>
        <dbReference type="EMBL" id="RRD50201.1"/>
    </source>
</evidence>
<sequence length="106" mass="11949">MSVVATLRFQIHDTADNLVVTLMREMRFGINPTVGHSFFPGSFGLAASKRFGLYFAIDSIEHGAVPADTERQPEVHVVVRTKYRYTITDEDMAELASDGWHVMDCR</sequence>
<dbReference type="RefSeq" id="WP_125227457.1">
    <property type="nucleotide sequence ID" value="NZ_RQYT01000008.1"/>
</dbReference>
<proteinExistence type="predicted"/>
<evidence type="ECO:0000313" key="2">
    <source>
        <dbReference type="Proteomes" id="UP000280935"/>
    </source>
</evidence>
<dbReference type="Proteomes" id="UP000280935">
    <property type="component" value="Unassembled WGS sequence"/>
</dbReference>
<dbReference type="AlphaFoldDB" id="A0A3P1WVF0"/>
<protein>
    <submittedName>
        <fullName evidence="1">Uncharacterized protein</fullName>
    </submittedName>
</protein>
<organism evidence="1 2">
    <name type="scientific">Arachnia propionica</name>
    <dbReference type="NCBI Taxonomy" id="1750"/>
    <lineage>
        <taxon>Bacteria</taxon>
        <taxon>Bacillati</taxon>
        <taxon>Actinomycetota</taxon>
        <taxon>Actinomycetes</taxon>
        <taxon>Propionibacteriales</taxon>
        <taxon>Propionibacteriaceae</taxon>
        <taxon>Arachnia</taxon>
    </lineage>
</organism>
<name>A0A3P1WVF0_9ACTN</name>
<gene>
    <name evidence="1" type="ORF">EII35_05520</name>
</gene>
<reference evidence="1 2" key="1">
    <citation type="submission" date="2018-11" db="EMBL/GenBank/DDBJ databases">
        <title>Genomes From Bacteria Associated with the Canine Oral Cavity: a Test Case for Automated Genome-Based Taxonomic Assignment.</title>
        <authorList>
            <person name="Coil D.A."/>
            <person name="Jospin G."/>
            <person name="Darling A.E."/>
            <person name="Wallis C."/>
            <person name="Davis I.J."/>
            <person name="Harris S."/>
            <person name="Eisen J.A."/>
            <person name="Holcombe L.J."/>
            <person name="O'Flynn C."/>
        </authorList>
    </citation>
    <scope>NUCLEOTIDE SEQUENCE [LARGE SCALE GENOMIC DNA]</scope>
    <source>
        <strain evidence="1 2">OH2822_COT-296</strain>
    </source>
</reference>